<gene>
    <name evidence="7" type="ORF">LY90DRAFT_519425</name>
</gene>
<evidence type="ECO:0000256" key="2">
    <source>
        <dbReference type="PROSITE-ProRule" id="PRU00192"/>
    </source>
</evidence>
<proteinExistence type="predicted"/>
<feature type="transmembrane region" description="Helical" evidence="4">
    <location>
        <begin position="276"/>
        <end position="295"/>
    </location>
</feature>
<keyword evidence="8" id="KW-1185">Reference proteome</keyword>
<name>A0A1Y1Z345_9FUNG</name>
<feature type="signal peptide" evidence="5">
    <location>
        <begin position="1"/>
        <end position="26"/>
    </location>
</feature>
<keyword evidence="4" id="KW-1133">Transmembrane helix</keyword>
<feature type="compositionally biased region" description="Polar residues" evidence="3">
    <location>
        <begin position="441"/>
        <end position="450"/>
    </location>
</feature>
<keyword evidence="4" id="KW-0812">Transmembrane</keyword>
<dbReference type="SUPFAM" id="SSF50044">
    <property type="entry name" value="SH3-domain"/>
    <property type="match status" value="1"/>
</dbReference>
<feature type="domain" description="SH3" evidence="6">
    <location>
        <begin position="367"/>
        <end position="428"/>
    </location>
</feature>
<protein>
    <recommendedName>
        <fullName evidence="6">SH3 domain-containing protein</fullName>
    </recommendedName>
</protein>
<keyword evidence="5" id="KW-0732">Signal</keyword>
<dbReference type="Pfam" id="PF14604">
    <property type="entry name" value="SH3_9"/>
    <property type="match status" value="1"/>
</dbReference>
<accession>A0A1Y1Z345</accession>
<dbReference type="Gene3D" id="2.30.30.40">
    <property type="entry name" value="SH3 Domains"/>
    <property type="match status" value="1"/>
</dbReference>
<keyword evidence="1 2" id="KW-0728">SH3 domain</keyword>
<reference evidence="7 8" key="1">
    <citation type="submission" date="2016-08" db="EMBL/GenBank/DDBJ databases">
        <title>A Parts List for Fungal Cellulosomes Revealed by Comparative Genomics.</title>
        <authorList>
            <consortium name="DOE Joint Genome Institute"/>
            <person name="Haitjema C.H."/>
            <person name="Gilmore S.P."/>
            <person name="Henske J.K."/>
            <person name="Solomon K.V."/>
            <person name="De Groot R."/>
            <person name="Kuo A."/>
            <person name="Mondo S.J."/>
            <person name="Salamov A.A."/>
            <person name="Labutti K."/>
            <person name="Zhao Z."/>
            <person name="Chiniquy J."/>
            <person name="Barry K."/>
            <person name="Brewer H.M."/>
            <person name="Purvine S.O."/>
            <person name="Wright A.T."/>
            <person name="Boxma B."/>
            <person name="Van Alen T."/>
            <person name="Hackstein J.H."/>
            <person name="Baker S.E."/>
            <person name="Grigoriev I.V."/>
            <person name="O'Malley M.A."/>
        </authorList>
    </citation>
    <scope>NUCLEOTIDE SEQUENCE [LARGE SCALE GENOMIC DNA]</scope>
    <source>
        <strain evidence="7 8">G1</strain>
    </source>
</reference>
<dbReference type="STRING" id="1754190.A0A1Y1Z345"/>
<evidence type="ECO:0000256" key="4">
    <source>
        <dbReference type="SAM" id="Phobius"/>
    </source>
</evidence>
<evidence type="ECO:0000256" key="1">
    <source>
        <dbReference type="ARBA" id="ARBA00022443"/>
    </source>
</evidence>
<evidence type="ECO:0000259" key="6">
    <source>
        <dbReference type="PROSITE" id="PS50002"/>
    </source>
</evidence>
<dbReference type="InterPro" id="IPR036028">
    <property type="entry name" value="SH3-like_dom_sf"/>
</dbReference>
<feature type="chain" id="PRO_5012078845" description="SH3 domain-containing protein" evidence="5">
    <location>
        <begin position="27"/>
        <end position="464"/>
    </location>
</feature>
<dbReference type="AlphaFoldDB" id="A0A1Y1Z345"/>
<dbReference type="PROSITE" id="PS50002">
    <property type="entry name" value="SH3"/>
    <property type="match status" value="1"/>
</dbReference>
<keyword evidence="4" id="KW-0472">Membrane</keyword>
<evidence type="ECO:0000256" key="5">
    <source>
        <dbReference type="SAM" id="SignalP"/>
    </source>
</evidence>
<dbReference type="Proteomes" id="UP000193920">
    <property type="component" value="Unassembled WGS sequence"/>
</dbReference>
<sequence>MLQKIIKKYNFGLCLTILGLTQYSYSQKKTTPPPGPVPTNGPVPTVQKIPDLSFLDDPYYSCFNMHESSVCEGYDFYIPNNGYYGDQFGTESDSSYIPNFDKYTNEDINENSSYLLALCPDANIKHNTQYVAYRNSVYCGRIMYSQARWCRENDDNMRANPQLSLCKSTCIEYANSIVDYSQNICKNTDNSVAEQIKKNVIEQWCNIFSDEAGCIKGVKTEIKNCGFLSATISKEAQSFNPNNSCWKIEGKMEEIQSQAKEESEKEIKMGAIHWKIVYPIGVIIIVSAITAFFWMKQNKIYQRGYIEPKSQSEYQIIPSNVEPSRDYVDEDYIKTILESPHATLTRNSSFAVRNRDNIRSSGKKDNVNVVYMIALYNYHPKMEDELELTAGDRVRVEHQYNDGWGAGINENTQKFGTFPLICCSENISLNDTTLPERKASTLRSRNNTIRSKGPSPLTDDDNEN</sequence>
<comment type="caution">
    <text evidence="7">The sequence shown here is derived from an EMBL/GenBank/DDBJ whole genome shotgun (WGS) entry which is preliminary data.</text>
</comment>
<organism evidence="7 8">
    <name type="scientific">Neocallimastix californiae</name>
    <dbReference type="NCBI Taxonomy" id="1754190"/>
    <lineage>
        <taxon>Eukaryota</taxon>
        <taxon>Fungi</taxon>
        <taxon>Fungi incertae sedis</taxon>
        <taxon>Chytridiomycota</taxon>
        <taxon>Chytridiomycota incertae sedis</taxon>
        <taxon>Neocallimastigomycetes</taxon>
        <taxon>Neocallimastigales</taxon>
        <taxon>Neocallimastigaceae</taxon>
        <taxon>Neocallimastix</taxon>
    </lineage>
</organism>
<dbReference type="OrthoDB" id="5595608at2759"/>
<dbReference type="SMART" id="SM00326">
    <property type="entry name" value="SH3"/>
    <property type="match status" value="1"/>
</dbReference>
<feature type="region of interest" description="Disordered" evidence="3">
    <location>
        <begin position="438"/>
        <end position="464"/>
    </location>
</feature>
<dbReference type="EMBL" id="MCOG01000459">
    <property type="protein sequence ID" value="ORY04703.1"/>
    <property type="molecule type" value="Genomic_DNA"/>
</dbReference>
<evidence type="ECO:0000256" key="3">
    <source>
        <dbReference type="SAM" id="MobiDB-lite"/>
    </source>
</evidence>
<evidence type="ECO:0000313" key="8">
    <source>
        <dbReference type="Proteomes" id="UP000193920"/>
    </source>
</evidence>
<dbReference type="InterPro" id="IPR001452">
    <property type="entry name" value="SH3_domain"/>
</dbReference>
<evidence type="ECO:0000313" key="7">
    <source>
        <dbReference type="EMBL" id="ORY04703.1"/>
    </source>
</evidence>